<evidence type="ECO:0000256" key="7">
    <source>
        <dbReference type="ARBA" id="ARBA00038021"/>
    </source>
</evidence>
<feature type="compositionally biased region" description="Polar residues" evidence="9">
    <location>
        <begin position="217"/>
        <end position="241"/>
    </location>
</feature>
<keyword evidence="3 8" id="KW-0238">DNA-binding</keyword>
<evidence type="ECO:0000256" key="6">
    <source>
        <dbReference type="ARBA" id="ARBA00023242"/>
    </source>
</evidence>
<protein>
    <recommendedName>
        <fullName evidence="10">Homeobox domain-containing protein</fullName>
    </recommendedName>
</protein>
<keyword evidence="5" id="KW-0804">Transcription</keyword>
<evidence type="ECO:0000256" key="4">
    <source>
        <dbReference type="ARBA" id="ARBA00023155"/>
    </source>
</evidence>
<proteinExistence type="inferred from homology"/>
<feature type="compositionally biased region" description="Basic and acidic residues" evidence="9">
    <location>
        <begin position="493"/>
        <end position="510"/>
    </location>
</feature>
<evidence type="ECO:0000256" key="5">
    <source>
        <dbReference type="ARBA" id="ARBA00023163"/>
    </source>
</evidence>
<feature type="region of interest" description="Disordered" evidence="9">
    <location>
        <begin position="164"/>
        <end position="308"/>
    </location>
</feature>
<feature type="region of interest" description="Disordered" evidence="9">
    <location>
        <begin position="359"/>
        <end position="433"/>
    </location>
</feature>
<dbReference type="GeneID" id="2912728"/>
<feature type="compositionally biased region" description="Polar residues" evidence="9">
    <location>
        <begin position="190"/>
        <end position="208"/>
    </location>
</feature>
<comment type="similarity">
    <text evidence="7">Belongs to the TALE/TGIF homeobox family.</text>
</comment>
<reference evidence="11 12" key="1">
    <citation type="journal article" date="2016" name="PLoS ONE">
        <title>Sequence Assembly of Yarrowia lipolytica Strain W29/CLIB89 Shows Transposable Element Diversity.</title>
        <authorList>
            <person name="Magnan C."/>
            <person name="Yu J."/>
            <person name="Chang I."/>
            <person name="Jahn E."/>
            <person name="Kanomata Y."/>
            <person name="Wu J."/>
            <person name="Zeller M."/>
            <person name="Oakes M."/>
            <person name="Baldi P."/>
            <person name="Sandmeyer S."/>
        </authorList>
    </citation>
    <scope>NUCLEOTIDE SEQUENCE [LARGE SCALE GENOMIC DNA]</scope>
    <source>
        <strain evidence="12">CLIB89(W29)</strain>
    </source>
</reference>
<dbReference type="Pfam" id="PF05920">
    <property type="entry name" value="Homeobox_KN"/>
    <property type="match status" value="1"/>
</dbReference>
<evidence type="ECO:0000256" key="2">
    <source>
        <dbReference type="ARBA" id="ARBA00023015"/>
    </source>
</evidence>
<feature type="compositionally biased region" description="Polar residues" evidence="9">
    <location>
        <begin position="273"/>
        <end position="300"/>
    </location>
</feature>
<dbReference type="RefSeq" id="XP_504543.3">
    <property type="nucleotide sequence ID" value="XM_504543.3"/>
</dbReference>
<dbReference type="CDD" id="cd00086">
    <property type="entry name" value="homeodomain"/>
    <property type="match status" value="1"/>
</dbReference>
<evidence type="ECO:0000313" key="11">
    <source>
        <dbReference type="EMBL" id="AOW06124.1"/>
    </source>
</evidence>
<accession>A0A1H6PPF4</accession>
<dbReference type="KEGG" id="yli:2912728"/>
<evidence type="ECO:0000313" key="12">
    <source>
        <dbReference type="Proteomes" id="UP000182444"/>
    </source>
</evidence>
<evidence type="ECO:0000256" key="8">
    <source>
        <dbReference type="PROSITE-ProRule" id="PRU00108"/>
    </source>
</evidence>
<dbReference type="FunFam" id="1.10.10.60:FF:000059">
    <property type="entry name" value="TGFB-induced factor homeobox 1"/>
    <property type="match status" value="1"/>
</dbReference>
<dbReference type="SUPFAM" id="SSF46689">
    <property type="entry name" value="Homeodomain-like"/>
    <property type="match status" value="1"/>
</dbReference>
<evidence type="ECO:0000256" key="1">
    <source>
        <dbReference type="ARBA" id="ARBA00004123"/>
    </source>
</evidence>
<keyword evidence="6 8" id="KW-0539">Nucleus</keyword>
<feature type="compositionally biased region" description="Low complexity" evidence="9">
    <location>
        <begin position="172"/>
        <end position="189"/>
    </location>
</feature>
<dbReference type="InterPro" id="IPR009057">
    <property type="entry name" value="Homeodomain-like_sf"/>
</dbReference>
<dbReference type="GO" id="GO:0005634">
    <property type="term" value="C:nucleus"/>
    <property type="evidence" value="ECO:0007669"/>
    <property type="project" value="UniProtKB-SubCell"/>
</dbReference>
<dbReference type="Gene3D" id="1.10.10.60">
    <property type="entry name" value="Homeodomain-like"/>
    <property type="match status" value="1"/>
</dbReference>
<gene>
    <name evidence="11" type="ORF">YALI1_E34586g</name>
</gene>
<organism evidence="11 12">
    <name type="scientific">Yarrowia lipolytica</name>
    <name type="common">Candida lipolytica</name>
    <dbReference type="NCBI Taxonomy" id="4952"/>
    <lineage>
        <taxon>Eukaryota</taxon>
        <taxon>Fungi</taxon>
        <taxon>Dikarya</taxon>
        <taxon>Ascomycota</taxon>
        <taxon>Saccharomycotina</taxon>
        <taxon>Dipodascomycetes</taxon>
        <taxon>Dipodascales</taxon>
        <taxon>Dipodascales incertae sedis</taxon>
        <taxon>Yarrowia</taxon>
    </lineage>
</organism>
<evidence type="ECO:0000256" key="3">
    <source>
        <dbReference type="ARBA" id="ARBA00023125"/>
    </source>
</evidence>
<feature type="compositionally biased region" description="Low complexity" evidence="9">
    <location>
        <begin position="359"/>
        <end position="375"/>
    </location>
</feature>
<name>A0A1H6PPF4_YARLL</name>
<dbReference type="PANTHER" id="PTHR11850">
    <property type="entry name" value="HOMEOBOX PROTEIN TRANSCRIPTION FACTORS"/>
    <property type="match status" value="1"/>
</dbReference>
<feature type="region of interest" description="Disordered" evidence="9">
    <location>
        <begin position="19"/>
        <end position="47"/>
    </location>
</feature>
<dbReference type="EMBL" id="CP017557">
    <property type="protein sequence ID" value="AOW06124.1"/>
    <property type="molecule type" value="Genomic_DNA"/>
</dbReference>
<feature type="compositionally biased region" description="Low complexity" evidence="9">
    <location>
        <begin position="242"/>
        <end position="260"/>
    </location>
</feature>
<feature type="compositionally biased region" description="Basic residues" evidence="9">
    <location>
        <begin position="38"/>
        <end position="47"/>
    </location>
</feature>
<dbReference type="Proteomes" id="UP000182444">
    <property type="component" value="Chromosome 1E"/>
</dbReference>
<dbReference type="InterPro" id="IPR001356">
    <property type="entry name" value="HD"/>
</dbReference>
<evidence type="ECO:0000259" key="10">
    <source>
        <dbReference type="PROSITE" id="PS50071"/>
    </source>
</evidence>
<dbReference type="InterPro" id="IPR008422">
    <property type="entry name" value="KN_HD"/>
</dbReference>
<feature type="region of interest" description="Disordered" evidence="9">
    <location>
        <begin position="487"/>
        <end position="510"/>
    </location>
</feature>
<dbReference type="eggNOG" id="KOG0773">
    <property type="taxonomic scope" value="Eukaryota"/>
</dbReference>
<dbReference type="GO" id="GO:0003677">
    <property type="term" value="F:DNA binding"/>
    <property type="evidence" value="ECO:0007669"/>
    <property type="project" value="UniProtKB-UniRule"/>
</dbReference>
<sequence length="510" mass="56075">MLLKMDKVDYGGSVSVQRGYHHNGPRALGTLSSSRATKAPHKSKFRPRSAATVLLHSQGHGLCQQGSFRDACMLLGQDKGSGAIVSPKDDLHLADTTYKAGAEHTVHVSLPSLYQILPEYRLRAEDGVTDGEGRSKNGDSIKGAMSKNSHNMYGYSWDASQSGYKNAPVSPNGNNNAHNHTGLNNHANHSLNSVSPVNAVNPITSASPVNHLGAHTANLSGSQSETPTPSNHNSTLNHSPLNNNTPGTTTPNNGMNTMPTINSSVPPSMHTMPASTSANMSGLNNLNRQPTLNGHYSQGLSPPKHTVAPQNVQYPQHIGVGYSTPYMAGTVNNGGLPHMNNYNQYALRRYVDTNVYPKQQQGYQPNQPQLQQPVQPGVPPQMHSQQSMQLPPPHGLHNGYRQYDMVQPQMEPQRYNPPEQQQPTGDKRRRGNLPKSVTSILREWLNDHISHPYPSEYEKSLLLQQTGLTMSQLSNWFINARRRQLPAMQQQGAEKKRLEEGERPISQKYH</sequence>
<dbReference type="GO" id="GO:0006355">
    <property type="term" value="P:regulation of DNA-templated transcription"/>
    <property type="evidence" value="ECO:0007669"/>
    <property type="project" value="InterPro"/>
</dbReference>
<feature type="domain" description="Homeobox" evidence="10">
    <location>
        <begin position="424"/>
        <end position="487"/>
    </location>
</feature>
<dbReference type="VEuPathDB" id="FungiDB:YALI0_E29271g"/>
<feature type="DNA-binding region" description="Homeobox" evidence="8">
    <location>
        <begin position="426"/>
        <end position="488"/>
    </location>
</feature>
<keyword evidence="4 8" id="KW-0371">Homeobox</keyword>
<dbReference type="AlphaFoldDB" id="A0A1H6PPF4"/>
<dbReference type="SMART" id="SM00389">
    <property type="entry name" value="HOX"/>
    <property type="match status" value="1"/>
</dbReference>
<dbReference type="PROSITE" id="PS50071">
    <property type="entry name" value="HOMEOBOX_2"/>
    <property type="match status" value="1"/>
</dbReference>
<comment type="subcellular location">
    <subcellularLocation>
        <location evidence="1 8">Nucleus</location>
    </subcellularLocation>
</comment>
<dbReference type="InterPro" id="IPR050224">
    <property type="entry name" value="TALE_homeobox"/>
</dbReference>
<dbReference type="VEuPathDB" id="FungiDB:YALI1_E34586g"/>
<keyword evidence="2" id="KW-0805">Transcription regulation</keyword>
<evidence type="ECO:0000256" key="9">
    <source>
        <dbReference type="SAM" id="MobiDB-lite"/>
    </source>
</evidence>